<accession>A0A1G7CMR8</accession>
<evidence type="ECO:0000313" key="3">
    <source>
        <dbReference type="Proteomes" id="UP000198546"/>
    </source>
</evidence>
<dbReference type="NCBIfam" id="TIGR00199">
    <property type="entry name" value="PncC_domain"/>
    <property type="match status" value="1"/>
</dbReference>
<dbReference type="InterPro" id="IPR008136">
    <property type="entry name" value="CinA_C"/>
</dbReference>
<feature type="domain" description="CinA C-terminal" evidence="1">
    <location>
        <begin position="12"/>
        <end position="158"/>
    </location>
</feature>
<reference evidence="2 3" key="1">
    <citation type="submission" date="2016-10" db="EMBL/GenBank/DDBJ databases">
        <authorList>
            <person name="de Groot N.N."/>
        </authorList>
    </citation>
    <scope>NUCLEOTIDE SEQUENCE [LARGE SCALE GENOMIC DNA]</scope>
    <source>
        <strain evidence="2 3">MON 2.2</strain>
    </source>
</reference>
<dbReference type="SUPFAM" id="SSF142433">
    <property type="entry name" value="CinA-like"/>
    <property type="match status" value="1"/>
</dbReference>
<dbReference type="Proteomes" id="UP000198546">
    <property type="component" value="Chromosome i"/>
</dbReference>
<dbReference type="AlphaFoldDB" id="A0A1G7CMR8"/>
<dbReference type="EMBL" id="LT629688">
    <property type="protein sequence ID" value="SDE40533.1"/>
    <property type="molecule type" value="Genomic_DNA"/>
</dbReference>
<organism evidence="2 3">
    <name type="scientific">Auraticoccus monumenti</name>
    <dbReference type="NCBI Taxonomy" id="675864"/>
    <lineage>
        <taxon>Bacteria</taxon>
        <taxon>Bacillati</taxon>
        <taxon>Actinomycetota</taxon>
        <taxon>Actinomycetes</taxon>
        <taxon>Propionibacteriales</taxon>
        <taxon>Propionibacteriaceae</taxon>
        <taxon>Auraticoccus</taxon>
    </lineage>
</organism>
<keyword evidence="3" id="KW-1185">Reference proteome</keyword>
<dbReference type="STRING" id="675864.SAMN04489747_3317"/>
<evidence type="ECO:0000259" key="1">
    <source>
        <dbReference type="Pfam" id="PF02464"/>
    </source>
</evidence>
<evidence type="ECO:0000313" key="2">
    <source>
        <dbReference type="EMBL" id="SDE40533.1"/>
    </source>
</evidence>
<dbReference type="InterPro" id="IPR036653">
    <property type="entry name" value="CinA-like_C"/>
</dbReference>
<proteinExistence type="predicted"/>
<name>A0A1G7CMR8_9ACTN</name>
<sequence>MSDAERHVPPDAQELVEALVEADADVATAESLTAGLVAATLAEVPGSSEVLLGGVVTYAVAAKHEVLGVPQDLLDAYGAISEECVRAMAEGARERFRADVGLATTGVAGPAGSEGHPPGYVWIAVSEGGDVHTELLHLVGDRQQVRNDTVRHVMALAVRALRDRVR</sequence>
<dbReference type="OrthoDB" id="1253990at2"/>
<gene>
    <name evidence="2" type="ORF">SAMN04489747_3317</name>
</gene>
<dbReference type="RefSeq" id="WP_090595056.1">
    <property type="nucleotide sequence ID" value="NZ_LT629688.1"/>
</dbReference>
<protein>
    <submittedName>
        <fullName evidence="2">Nicotinamide-nucleotide amidase</fullName>
    </submittedName>
</protein>
<dbReference type="Gene3D" id="3.90.950.20">
    <property type="entry name" value="CinA-like"/>
    <property type="match status" value="1"/>
</dbReference>
<dbReference type="Pfam" id="PF02464">
    <property type="entry name" value="CinA"/>
    <property type="match status" value="1"/>
</dbReference>